<evidence type="ECO:0000313" key="1">
    <source>
        <dbReference type="EMBL" id="MBP2193326.1"/>
    </source>
</evidence>
<gene>
    <name evidence="1" type="ORF">BJ987_006227</name>
</gene>
<name>A0ABS4QNN7_9NOCA</name>
<proteinExistence type="predicted"/>
<dbReference type="Gene3D" id="3.40.50.720">
    <property type="entry name" value="NAD(P)-binding Rossmann-like Domain"/>
    <property type="match status" value="1"/>
</dbReference>
<dbReference type="EMBL" id="JAGGMR010000001">
    <property type="protein sequence ID" value="MBP2193326.1"/>
    <property type="molecule type" value="Genomic_DNA"/>
</dbReference>
<evidence type="ECO:0000313" key="2">
    <source>
        <dbReference type="Proteomes" id="UP001519325"/>
    </source>
</evidence>
<reference evidence="1 2" key="1">
    <citation type="submission" date="2021-03" db="EMBL/GenBank/DDBJ databases">
        <title>Sequencing the genomes of 1000 actinobacteria strains.</title>
        <authorList>
            <person name="Klenk H.-P."/>
        </authorList>
    </citation>
    <scope>NUCLEOTIDE SEQUENCE [LARGE SCALE GENOMIC DNA]</scope>
    <source>
        <strain evidence="1 2">DSM 45516</strain>
    </source>
</reference>
<dbReference type="Proteomes" id="UP001519325">
    <property type="component" value="Unassembled WGS sequence"/>
</dbReference>
<keyword evidence="1" id="KW-0560">Oxidoreductase</keyword>
<protein>
    <submittedName>
        <fullName evidence="1">4-hydroxy-tetrahydrodipicolinate reductase</fullName>
        <ecNumber evidence="1">1.17.1.8</ecNumber>
    </submittedName>
</protein>
<dbReference type="CDD" id="cd24146">
    <property type="entry name" value="nat-AmDH_N_like"/>
    <property type="match status" value="1"/>
</dbReference>
<sequence>MSTQQQIRVFQVATGNVGTEMIKRIGRHPDLELIGLHCYTPEKIGRDAGELAGLPPIGVRATGTVEEIIAARPDVVTFHGVFPDEALYERVLEAGIDIVTTADWITGHHRDRNHPHPSGKPVTEVLRAACERGGSTFYGTGMNPGLCQILGVAHSCDVAEIENVTVIESVDVSCHHSVRTWIEVGYGRPVDDPTIPASLEKFTRVFADSVYLMADCFGLELDDVTFSYELGACTRDVDLGWYTLPEGSLGANYIKYQGIVDGVPRIESHLEWQMTPHTAPKWDVKGCYVTKITGDPCIYSKHMIFPKPGIDLSDPDSFAAIGMTVTGLPALNAIRSVVAAPPGILTSADLPLRGLAGRFASA</sequence>
<dbReference type="GO" id="GO:0008839">
    <property type="term" value="F:4-hydroxy-tetrahydrodipicolinate reductase"/>
    <property type="evidence" value="ECO:0007669"/>
    <property type="project" value="UniProtKB-EC"/>
</dbReference>
<dbReference type="InterPro" id="IPR036291">
    <property type="entry name" value="NAD(P)-bd_dom_sf"/>
</dbReference>
<dbReference type="SUPFAM" id="SSF51735">
    <property type="entry name" value="NAD(P)-binding Rossmann-fold domains"/>
    <property type="match status" value="1"/>
</dbReference>
<dbReference type="RefSeq" id="WP_209896603.1">
    <property type="nucleotide sequence ID" value="NZ_JAGGMR010000001.1"/>
</dbReference>
<organism evidence="1 2">
    <name type="scientific">Nocardia goodfellowii</name>
    <dbReference type="NCBI Taxonomy" id="882446"/>
    <lineage>
        <taxon>Bacteria</taxon>
        <taxon>Bacillati</taxon>
        <taxon>Actinomycetota</taxon>
        <taxon>Actinomycetes</taxon>
        <taxon>Mycobacteriales</taxon>
        <taxon>Nocardiaceae</taxon>
        <taxon>Nocardia</taxon>
    </lineage>
</organism>
<dbReference type="EC" id="1.17.1.8" evidence="1"/>
<comment type="caution">
    <text evidence="1">The sequence shown here is derived from an EMBL/GenBank/DDBJ whole genome shotgun (WGS) entry which is preliminary data.</text>
</comment>
<accession>A0ABS4QNN7</accession>
<keyword evidence="2" id="KW-1185">Reference proteome</keyword>